<name>Q54VU1_DICDI</name>
<dbReference type="InParanoid" id="Q54VU1"/>
<organism evidence="1 2">
    <name type="scientific">Dictyostelium discoideum</name>
    <name type="common">Social amoeba</name>
    <dbReference type="NCBI Taxonomy" id="44689"/>
    <lineage>
        <taxon>Eukaryota</taxon>
        <taxon>Amoebozoa</taxon>
        <taxon>Evosea</taxon>
        <taxon>Eumycetozoa</taxon>
        <taxon>Dictyostelia</taxon>
        <taxon>Dictyosteliales</taxon>
        <taxon>Dictyosteliaceae</taxon>
        <taxon>Dictyostelium</taxon>
    </lineage>
</organism>
<dbReference type="EMBL" id="AAFI02000035">
    <property type="protein sequence ID" value="EAL67296.1"/>
    <property type="molecule type" value="Genomic_DNA"/>
</dbReference>
<comment type="caution">
    <text evidence="1">The sequence shown here is derived from an EMBL/GenBank/DDBJ whole genome shotgun (WGS) entry which is preliminary data.</text>
</comment>
<dbReference type="RefSeq" id="XP_641264.1">
    <property type="nucleotide sequence ID" value="XM_636172.1"/>
</dbReference>
<sequence length="49" mass="5965">MNQIIFYFFFLLFVKRKKNIFLFFSKNAGGFSNLIENSNYFWEVVHMSS</sequence>
<keyword evidence="2" id="KW-1185">Reference proteome</keyword>
<dbReference type="Proteomes" id="UP000002195">
    <property type="component" value="Unassembled WGS sequence"/>
</dbReference>
<proteinExistence type="predicted"/>
<dbReference type="PaxDb" id="44689-DDB0206400"/>
<dbReference type="KEGG" id="ddi:DDB_G0280139"/>
<evidence type="ECO:0000313" key="2">
    <source>
        <dbReference type="Proteomes" id="UP000002195"/>
    </source>
</evidence>
<dbReference type="VEuPathDB" id="AmoebaDB:DDB_G0280139"/>
<dbReference type="HOGENOM" id="CLU_3145613_0_0_1"/>
<gene>
    <name evidence="1" type="ORF">DDB_G0280139</name>
</gene>
<reference evidence="1 2" key="1">
    <citation type="journal article" date="2005" name="Nature">
        <title>The genome of the social amoeba Dictyostelium discoideum.</title>
        <authorList>
            <consortium name="The Dictyostelium discoideum Sequencing Consortium"/>
            <person name="Eichinger L."/>
            <person name="Pachebat J.A."/>
            <person name="Glockner G."/>
            <person name="Rajandream M.A."/>
            <person name="Sucgang R."/>
            <person name="Berriman M."/>
            <person name="Song J."/>
            <person name="Olsen R."/>
            <person name="Szafranski K."/>
            <person name="Xu Q."/>
            <person name="Tunggal B."/>
            <person name="Kummerfeld S."/>
            <person name="Madera M."/>
            <person name="Konfortov B.A."/>
            <person name="Rivero F."/>
            <person name="Bankier A.T."/>
            <person name="Lehmann R."/>
            <person name="Hamlin N."/>
            <person name="Davies R."/>
            <person name="Gaudet P."/>
            <person name="Fey P."/>
            <person name="Pilcher K."/>
            <person name="Chen G."/>
            <person name="Saunders D."/>
            <person name="Sodergren E."/>
            <person name="Davis P."/>
            <person name="Kerhornou A."/>
            <person name="Nie X."/>
            <person name="Hall N."/>
            <person name="Anjard C."/>
            <person name="Hemphill L."/>
            <person name="Bason N."/>
            <person name="Farbrother P."/>
            <person name="Desany B."/>
            <person name="Just E."/>
            <person name="Morio T."/>
            <person name="Rost R."/>
            <person name="Churcher C."/>
            <person name="Cooper J."/>
            <person name="Haydock S."/>
            <person name="van Driessche N."/>
            <person name="Cronin A."/>
            <person name="Goodhead I."/>
            <person name="Muzny D."/>
            <person name="Mourier T."/>
            <person name="Pain A."/>
            <person name="Lu M."/>
            <person name="Harper D."/>
            <person name="Lindsay R."/>
            <person name="Hauser H."/>
            <person name="James K."/>
            <person name="Quiles M."/>
            <person name="Madan Babu M."/>
            <person name="Saito T."/>
            <person name="Buchrieser C."/>
            <person name="Wardroper A."/>
            <person name="Felder M."/>
            <person name="Thangavelu M."/>
            <person name="Johnson D."/>
            <person name="Knights A."/>
            <person name="Loulseged H."/>
            <person name="Mungall K."/>
            <person name="Oliver K."/>
            <person name="Price C."/>
            <person name="Quail M.A."/>
            <person name="Urushihara H."/>
            <person name="Hernandez J."/>
            <person name="Rabbinowitsch E."/>
            <person name="Steffen D."/>
            <person name="Sanders M."/>
            <person name="Ma J."/>
            <person name="Kohara Y."/>
            <person name="Sharp S."/>
            <person name="Simmonds M."/>
            <person name="Spiegler S."/>
            <person name="Tivey A."/>
            <person name="Sugano S."/>
            <person name="White B."/>
            <person name="Walker D."/>
            <person name="Woodward J."/>
            <person name="Winckler T."/>
            <person name="Tanaka Y."/>
            <person name="Shaulsky G."/>
            <person name="Schleicher M."/>
            <person name="Weinstock G."/>
            <person name="Rosenthal A."/>
            <person name="Cox E.C."/>
            <person name="Chisholm R.L."/>
            <person name="Gibbs R."/>
            <person name="Loomis W.F."/>
            <person name="Platzer M."/>
            <person name="Kay R.R."/>
            <person name="Williams J."/>
            <person name="Dear P.H."/>
            <person name="Noegel A.A."/>
            <person name="Barrell B."/>
            <person name="Kuspa A."/>
        </authorList>
    </citation>
    <scope>NUCLEOTIDE SEQUENCE [LARGE SCALE GENOMIC DNA]</scope>
    <source>
        <strain evidence="1 2">AX4</strain>
    </source>
</reference>
<evidence type="ECO:0000313" key="1">
    <source>
        <dbReference type="EMBL" id="EAL67296.1"/>
    </source>
</evidence>
<dbReference type="dictyBase" id="DDB_G0280139"/>
<protein>
    <submittedName>
        <fullName evidence="1">Uncharacterized protein</fullName>
    </submittedName>
</protein>
<dbReference type="AlphaFoldDB" id="Q54VU1"/>
<accession>Q54VU1</accession>
<dbReference type="GeneID" id="8622396"/>